<dbReference type="Pfam" id="PF12611">
    <property type="entry name" value="Flagellar_put"/>
    <property type="match status" value="1"/>
</dbReference>
<proteinExistence type="predicted"/>
<keyword evidence="1" id="KW-0969">Cilium</keyword>
<evidence type="ECO:0000313" key="2">
    <source>
        <dbReference type="Proteomes" id="UP001418796"/>
    </source>
</evidence>
<keyword evidence="1" id="KW-0966">Cell projection</keyword>
<keyword evidence="1" id="KW-0282">Flagellum</keyword>
<comment type="caution">
    <text evidence="1">The sequence shown here is derived from an EMBL/GenBank/DDBJ whole genome shotgun (WGS) entry which is preliminary data.</text>
</comment>
<organism evidence="1 2">
    <name type="scientific">Alkalicoccobacillus gibsonii</name>
    <dbReference type="NCBI Taxonomy" id="79881"/>
    <lineage>
        <taxon>Bacteria</taxon>
        <taxon>Bacillati</taxon>
        <taxon>Bacillota</taxon>
        <taxon>Bacilli</taxon>
        <taxon>Bacillales</taxon>
        <taxon>Bacillaceae</taxon>
        <taxon>Alkalicoccobacillus</taxon>
    </lineage>
</organism>
<evidence type="ECO:0000313" key="1">
    <source>
        <dbReference type="EMBL" id="MEN0643830.1"/>
    </source>
</evidence>
<dbReference type="NCBIfam" id="TIGR02530">
    <property type="entry name" value="flg_new"/>
    <property type="match status" value="1"/>
</dbReference>
<sequence length="126" mass="13994">MIDPTLHIKPSYRSQASLNAKVHQQSNESFGQMLKSEQQKITISKHANERLHQRGIQMNQSEWNVISEKLKEASQKGITDALVVTKDAALVANTKSQTIITALNRNEAASHIFTNINGTILLDSSL</sequence>
<reference evidence="1 2" key="1">
    <citation type="submission" date="2024-03" db="EMBL/GenBank/DDBJ databases">
        <title>Bacilli Hybrid Assemblies.</title>
        <authorList>
            <person name="Kovac J."/>
        </authorList>
    </citation>
    <scope>NUCLEOTIDE SEQUENCE [LARGE SCALE GENOMIC DNA]</scope>
    <source>
        <strain evidence="1 2">FSL R7-0666</strain>
    </source>
</reference>
<dbReference type="RefSeq" id="WP_343130671.1">
    <property type="nucleotide sequence ID" value="NZ_JBCITK010000001.1"/>
</dbReference>
<keyword evidence="2" id="KW-1185">Reference proteome</keyword>
<name>A0ABU9VJF8_9BACI</name>
<dbReference type="EMBL" id="JBCITK010000001">
    <property type="protein sequence ID" value="MEN0643830.1"/>
    <property type="molecule type" value="Genomic_DNA"/>
</dbReference>
<accession>A0ABU9VJF8</accession>
<gene>
    <name evidence="1" type="ORF">MKY91_11780</name>
</gene>
<dbReference type="InterPro" id="IPR013367">
    <property type="entry name" value="Flagellar_put"/>
</dbReference>
<dbReference type="Proteomes" id="UP001418796">
    <property type="component" value="Unassembled WGS sequence"/>
</dbReference>
<protein>
    <submittedName>
        <fullName evidence="1">TIGR02530 family flagellar biosynthesis protein</fullName>
    </submittedName>
</protein>